<dbReference type="EMBL" id="JABFTP020000083">
    <property type="protein sequence ID" value="KAL3275479.1"/>
    <property type="molecule type" value="Genomic_DNA"/>
</dbReference>
<evidence type="ECO:0000313" key="3">
    <source>
        <dbReference type="Proteomes" id="UP001516400"/>
    </source>
</evidence>
<comment type="caution">
    <text evidence="2">The sequence shown here is derived from an EMBL/GenBank/DDBJ whole genome shotgun (WGS) entry which is preliminary data.</text>
</comment>
<gene>
    <name evidence="2" type="ORF">HHI36_020239</name>
</gene>
<keyword evidence="3" id="KW-1185">Reference proteome</keyword>
<sequence>MFTVQGRDTLVRVGDDGGGAGHARPSASNCGTLGEPGGFSSQNQNSKTLLDTALDKKKANQNTEVTEFEDTARSKKTHADSNTSSKKQLPNVEHIKCNLQTCRKFEAN</sequence>
<organism evidence="2 3">
    <name type="scientific">Cryptolaemus montrouzieri</name>
    <dbReference type="NCBI Taxonomy" id="559131"/>
    <lineage>
        <taxon>Eukaryota</taxon>
        <taxon>Metazoa</taxon>
        <taxon>Ecdysozoa</taxon>
        <taxon>Arthropoda</taxon>
        <taxon>Hexapoda</taxon>
        <taxon>Insecta</taxon>
        <taxon>Pterygota</taxon>
        <taxon>Neoptera</taxon>
        <taxon>Endopterygota</taxon>
        <taxon>Coleoptera</taxon>
        <taxon>Polyphaga</taxon>
        <taxon>Cucujiformia</taxon>
        <taxon>Coccinelloidea</taxon>
        <taxon>Coccinellidae</taxon>
        <taxon>Scymninae</taxon>
        <taxon>Scymnini</taxon>
        <taxon>Cryptolaemus</taxon>
    </lineage>
</organism>
<name>A0ABD2NAW7_9CUCU</name>
<feature type="region of interest" description="Disordered" evidence="1">
    <location>
        <begin position="1"/>
        <end position="91"/>
    </location>
</feature>
<evidence type="ECO:0000256" key="1">
    <source>
        <dbReference type="SAM" id="MobiDB-lite"/>
    </source>
</evidence>
<dbReference type="Proteomes" id="UP001516400">
    <property type="component" value="Unassembled WGS sequence"/>
</dbReference>
<accession>A0ABD2NAW7</accession>
<proteinExistence type="predicted"/>
<evidence type="ECO:0000313" key="2">
    <source>
        <dbReference type="EMBL" id="KAL3275479.1"/>
    </source>
</evidence>
<feature type="compositionally biased region" description="Basic and acidic residues" evidence="1">
    <location>
        <begin position="70"/>
        <end position="79"/>
    </location>
</feature>
<dbReference type="AlphaFoldDB" id="A0ABD2NAW7"/>
<reference evidence="2 3" key="1">
    <citation type="journal article" date="2021" name="BMC Biol.">
        <title>Horizontally acquired antibacterial genes associated with adaptive radiation of ladybird beetles.</title>
        <authorList>
            <person name="Li H.S."/>
            <person name="Tang X.F."/>
            <person name="Huang Y.H."/>
            <person name="Xu Z.Y."/>
            <person name="Chen M.L."/>
            <person name="Du X.Y."/>
            <person name="Qiu B.Y."/>
            <person name="Chen P.T."/>
            <person name="Zhang W."/>
            <person name="Slipinski A."/>
            <person name="Escalona H.E."/>
            <person name="Waterhouse R.M."/>
            <person name="Zwick A."/>
            <person name="Pang H."/>
        </authorList>
    </citation>
    <scope>NUCLEOTIDE SEQUENCE [LARGE SCALE GENOMIC DNA]</scope>
    <source>
        <strain evidence="2">SYSU2018</strain>
    </source>
</reference>
<protein>
    <submittedName>
        <fullName evidence="2">Uncharacterized protein</fullName>
    </submittedName>
</protein>